<dbReference type="SUPFAM" id="SSF53335">
    <property type="entry name" value="S-adenosyl-L-methionine-dependent methyltransferases"/>
    <property type="match status" value="1"/>
</dbReference>
<evidence type="ECO:0000313" key="2">
    <source>
        <dbReference type="EMBL" id="SET31660.1"/>
    </source>
</evidence>
<protein>
    <submittedName>
        <fullName evidence="1">tRNA (Adenine(22)-N(1))-methyltransferase</fullName>
        <ecNumber evidence="1">2.1.1.217</ecNumber>
    </submittedName>
    <submittedName>
        <fullName evidence="2">tRNA (Adenine22-N1)-methyltransferase</fullName>
    </submittedName>
</protein>
<name>A0A1I0DH81_9FIRM</name>
<dbReference type="Pfam" id="PF04816">
    <property type="entry name" value="TrmK"/>
    <property type="match status" value="1"/>
</dbReference>
<dbReference type="Gene3D" id="3.40.50.150">
    <property type="entry name" value="Vaccinia Virus protein VP39"/>
    <property type="match status" value="1"/>
</dbReference>
<gene>
    <name evidence="1" type="primary">trmK</name>
    <name evidence="1" type="ORF">IMSAGC017_02085</name>
    <name evidence="2" type="ORF">SAMN04489758_10632</name>
</gene>
<evidence type="ECO:0000313" key="4">
    <source>
        <dbReference type="Proteomes" id="UP000490821"/>
    </source>
</evidence>
<dbReference type="Proteomes" id="UP000490821">
    <property type="component" value="Unassembled WGS sequence"/>
</dbReference>
<organism evidence="2 3">
    <name type="scientific">Thomasclavelia cocleata</name>
    <dbReference type="NCBI Taxonomy" id="69824"/>
    <lineage>
        <taxon>Bacteria</taxon>
        <taxon>Bacillati</taxon>
        <taxon>Bacillota</taxon>
        <taxon>Erysipelotrichia</taxon>
        <taxon>Erysipelotrichales</taxon>
        <taxon>Coprobacillaceae</taxon>
        <taxon>Thomasclavelia</taxon>
    </lineage>
</organism>
<dbReference type="GO" id="GO:0032259">
    <property type="term" value="P:methylation"/>
    <property type="evidence" value="ECO:0007669"/>
    <property type="project" value="UniProtKB-KW"/>
</dbReference>
<dbReference type="GO" id="GO:0160105">
    <property type="term" value="F:tRNA (adenine(22)-N1)-methyltransferase activity"/>
    <property type="evidence" value="ECO:0007669"/>
    <property type="project" value="UniProtKB-EC"/>
</dbReference>
<sequence>MKLSKRLQLIADVIIKYKQGSILADIGTDHGYLPCYLVENKVITKAYACDVAKGPLDSSKETIKQYKLDNQVFPLLGSGLNPILKRQVDMISIAGMGAYLICEILDEHREYLRNIEVMFLQANTNNDHLRKYLFANDWIIIDEQMVKDSGHIYEVMVVTARKNKAITYSQRDEEFGPILINNQTPLFKEKWKKQYFVYKKIQNTLSQDHPRYHEINAKMKMIKEVLHESL</sequence>
<dbReference type="Gene3D" id="1.10.287.1890">
    <property type="match status" value="1"/>
</dbReference>
<dbReference type="EC" id="2.1.1.217" evidence="1"/>
<dbReference type="PANTHER" id="PTHR38451:SF1">
    <property type="entry name" value="TRNA (ADENINE(22)-N(1))-METHYLTRANSFERASE"/>
    <property type="match status" value="1"/>
</dbReference>
<proteinExistence type="predicted"/>
<dbReference type="EMBL" id="FOIN01000006">
    <property type="protein sequence ID" value="SET31660.1"/>
    <property type="molecule type" value="Genomic_DNA"/>
</dbReference>
<evidence type="ECO:0000313" key="1">
    <source>
        <dbReference type="EMBL" id="GFI42039.1"/>
    </source>
</evidence>
<reference evidence="2" key="1">
    <citation type="submission" date="2016-10" db="EMBL/GenBank/DDBJ databases">
        <authorList>
            <person name="de Groot N.N."/>
        </authorList>
    </citation>
    <scope>NUCLEOTIDE SEQUENCE [LARGE SCALE GENOMIC DNA]</scope>
    <source>
        <strain evidence="2">DSM 1551</strain>
    </source>
</reference>
<dbReference type="AlphaFoldDB" id="A0A1I0DH81"/>
<keyword evidence="2" id="KW-0489">Methyltransferase</keyword>
<dbReference type="InterPro" id="IPR029063">
    <property type="entry name" value="SAM-dependent_MTases_sf"/>
</dbReference>
<keyword evidence="2" id="KW-0808">Transferase</keyword>
<reference evidence="1 4" key="3">
    <citation type="journal article" date="2020" name="Microbiome">
        <title>Single-cell genomics of uncultured bacteria reveals dietary fiber responders in the mouse gut microbiota.</title>
        <authorList>
            <person name="Chijiiwa R."/>
            <person name="Hosokawa M."/>
            <person name="Kogawa M."/>
            <person name="Nishikawa Y."/>
            <person name="Ide K."/>
            <person name="Sakanashi C."/>
            <person name="Takahashi K."/>
            <person name="Takeyama H."/>
        </authorList>
    </citation>
    <scope>NUCLEOTIDE SEQUENCE [LARGE SCALE GENOMIC DNA]</scope>
    <source>
        <strain evidence="1">IMSAGC_017</strain>
    </source>
</reference>
<accession>A0A1I0DH81</accession>
<dbReference type="OrthoDB" id="5881184at2"/>
<dbReference type="Proteomes" id="UP000198558">
    <property type="component" value="Unassembled WGS sequence"/>
</dbReference>
<evidence type="ECO:0000313" key="3">
    <source>
        <dbReference type="Proteomes" id="UP000198558"/>
    </source>
</evidence>
<dbReference type="PIRSF" id="PIRSF018637">
    <property type="entry name" value="TrmK"/>
    <property type="match status" value="1"/>
</dbReference>
<dbReference type="RefSeq" id="WP_092352826.1">
    <property type="nucleotide sequence ID" value="NZ_BLMI01000258.1"/>
</dbReference>
<dbReference type="GeneID" id="78287871"/>
<dbReference type="InterPro" id="IPR006901">
    <property type="entry name" value="TrmK"/>
</dbReference>
<dbReference type="EMBL" id="BLMI01000258">
    <property type="protein sequence ID" value="GFI42039.1"/>
    <property type="molecule type" value="Genomic_DNA"/>
</dbReference>
<keyword evidence="3" id="KW-1185">Reference proteome</keyword>
<dbReference type="PANTHER" id="PTHR38451">
    <property type="entry name" value="TRNA (ADENINE(22)-N(1))-METHYLTRANSFERASE"/>
    <property type="match status" value="1"/>
</dbReference>
<reference evidence="3" key="2">
    <citation type="submission" date="2016-10" db="EMBL/GenBank/DDBJ databases">
        <authorList>
            <person name="Varghese N."/>
            <person name="Submissions S."/>
        </authorList>
    </citation>
    <scope>NUCLEOTIDE SEQUENCE [LARGE SCALE GENOMIC DNA]</scope>
    <source>
        <strain evidence="3">DSM 1551</strain>
    </source>
</reference>